<dbReference type="InterPro" id="IPR045255">
    <property type="entry name" value="RanBP1-like"/>
</dbReference>
<evidence type="ECO:0000256" key="3">
    <source>
        <dbReference type="SAM" id="MobiDB-lite"/>
    </source>
</evidence>
<dbReference type="SUPFAM" id="SSF50729">
    <property type="entry name" value="PH domain-like"/>
    <property type="match status" value="1"/>
</dbReference>
<evidence type="ECO:0000313" key="6">
    <source>
        <dbReference type="Proteomes" id="UP001239994"/>
    </source>
</evidence>
<comment type="caution">
    <text evidence="5">The sequence shown here is derived from an EMBL/GenBank/DDBJ whole genome shotgun (WGS) entry which is preliminary data.</text>
</comment>
<dbReference type="SMART" id="SM00160">
    <property type="entry name" value="RanBD"/>
    <property type="match status" value="1"/>
</dbReference>
<dbReference type="Proteomes" id="UP001239994">
    <property type="component" value="Unassembled WGS sequence"/>
</dbReference>
<dbReference type="PANTHER" id="PTHR23138:SF142">
    <property type="entry name" value="RAN-BINDING PROTEIN 3B-RELATED"/>
    <property type="match status" value="1"/>
</dbReference>
<evidence type="ECO:0000256" key="2">
    <source>
        <dbReference type="ARBA" id="ARBA00023242"/>
    </source>
</evidence>
<dbReference type="InterPro" id="IPR000156">
    <property type="entry name" value="Ran_bind_dom"/>
</dbReference>
<feature type="compositionally biased region" description="Acidic residues" evidence="3">
    <location>
        <begin position="474"/>
        <end position="487"/>
    </location>
</feature>
<reference evidence="5" key="1">
    <citation type="submission" date="2023-03" db="EMBL/GenBank/DDBJ databases">
        <title>Electrophorus voltai genome.</title>
        <authorList>
            <person name="Bian C."/>
        </authorList>
    </citation>
    <scope>NUCLEOTIDE SEQUENCE</scope>
    <source>
        <strain evidence="5">CB-2022</strain>
        <tissue evidence="5">Muscle</tissue>
    </source>
</reference>
<evidence type="ECO:0000256" key="1">
    <source>
        <dbReference type="ARBA" id="ARBA00004123"/>
    </source>
</evidence>
<organism evidence="5 6">
    <name type="scientific">Electrophorus voltai</name>
    <dbReference type="NCBI Taxonomy" id="2609070"/>
    <lineage>
        <taxon>Eukaryota</taxon>
        <taxon>Metazoa</taxon>
        <taxon>Chordata</taxon>
        <taxon>Craniata</taxon>
        <taxon>Vertebrata</taxon>
        <taxon>Euteleostomi</taxon>
        <taxon>Actinopterygii</taxon>
        <taxon>Neopterygii</taxon>
        <taxon>Teleostei</taxon>
        <taxon>Ostariophysi</taxon>
        <taxon>Gymnotiformes</taxon>
        <taxon>Gymnotoidei</taxon>
        <taxon>Gymnotidae</taxon>
        <taxon>Electrophorus</taxon>
    </lineage>
</organism>
<feature type="compositionally biased region" description="Polar residues" evidence="3">
    <location>
        <begin position="220"/>
        <end position="246"/>
    </location>
</feature>
<evidence type="ECO:0000259" key="4">
    <source>
        <dbReference type="PROSITE" id="PS50196"/>
    </source>
</evidence>
<evidence type="ECO:0000313" key="5">
    <source>
        <dbReference type="EMBL" id="KAK1800778.1"/>
    </source>
</evidence>
<feature type="compositionally biased region" description="Polar residues" evidence="3">
    <location>
        <begin position="172"/>
        <end position="188"/>
    </location>
</feature>
<dbReference type="EMBL" id="JAROKS010000010">
    <property type="protein sequence ID" value="KAK1800778.1"/>
    <property type="molecule type" value="Genomic_DNA"/>
</dbReference>
<feature type="region of interest" description="Disordered" evidence="3">
    <location>
        <begin position="172"/>
        <end position="246"/>
    </location>
</feature>
<accession>A0AAD9E1D3</accession>
<feature type="region of interest" description="Disordered" evidence="3">
    <location>
        <begin position="460"/>
        <end position="487"/>
    </location>
</feature>
<dbReference type="AlphaFoldDB" id="A0AAD9E1D3"/>
<feature type="region of interest" description="Disordered" evidence="3">
    <location>
        <begin position="266"/>
        <end position="299"/>
    </location>
</feature>
<dbReference type="PANTHER" id="PTHR23138">
    <property type="entry name" value="RAN BINDING PROTEIN"/>
    <property type="match status" value="1"/>
</dbReference>
<feature type="compositionally biased region" description="Low complexity" evidence="3">
    <location>
        <begin position="280"/>
        <end position="298"/>
    </location>
</feature>
<feature type="domain" description="RanBD1" evidence="4">
    <location>
        <begin position="321"/>
        <end position="402"/>
    </location>
</feature>
<protein>
    <recommendedName>
        <fullName evidence="4">RanBD1 domain-containing protein</fullName>
    </recommendedName>
</protein>
<comment type="subcellular location">
    <subcellularLocation>
        <location evidence="1">Nucleus</location>
    </subcellularLocation>
</comment>
<dbReference type="GO" id="GO:0006611">
    <property type="term" value="P:protein export from nucleus"/>
    <property type="evidence" value="ECO:0007669"/>
    <property type="project" value="TreeGrafter"/>
</dbReference>
<feature type="region of interest" description="Disordered" evidence="3">
    <location>
        <begin position="1"/>
        <end position="32"/>
    </location>
</feature>
<dbReference type="Gene3D" id="2.30.29.30">
    <property type="entry name" value="Pleckstrin-homology domain (PH domain)/Phosphotyrosine-binding domain (PTB)"/>
    <property type="match status" value="1"/>
</dbReference>
<gene>
    <name evidence="5" type="ORF">P4O66_005967</name>
</gene>
<dbReference type="InterPro" id="IPR011993">
    <property type="entry name" value="PH-like_dom_sf"/>
</dbReference>
<proteinExistence type="predicted"/>
<sequence length="511" mass="55741">MMSLSADGPTGAPSAPADTVCGSAGPPADVSRSSVARCARDSVCPPLQAKPILTPPMFTFQRINAPVKRRSEEEVNGTGMNKRARSLTCPSLLSWPRKAVPCNNGRRVRSCSLSCLSPSPAVPQYLPASVSEPRGKKALCAVHKSPYSSSGWAVSGTNVFMPSNMHRLISGSASTVSPRAKVKNTQPRPSTPPEPKHWRAYNMPHLSRVSGDTAEDLSRVTVSLPSSDSPMEQQTPPKTSRTLSQTTVDVAGSIQFVFGENMSERVLSPQKSPCGEEMSGTECSSNDSDSSSSEASNTMTVQSTLWESAAAYTNACRRRCLPKQVKVFTGEENESNVVQLTCKLFVLERGSHSWRERGRGILRLNDLKRGARGCLQSRMVMRHEGNLKVILNTKLYAHTHLRRPTRCNLQLTATDVESRGVRVFLVQASARDVARLYVAVHHRLVALRCSSASVALGDGDTETALADRDGPCSNEEEEDDEEEEAEEDAIFITHVRSGDCNWRHSHSRLRP</sequence>
<dbReference type="GO" id="GO:0005634">
    <property type="term" value="C:nucleus"/>
    <property type="evidence" value="ECO:0007669"/>
    <property type="project" value="UniProtKB-SubCell"/>
</dbReference>
<dbReference type="Pfam" id="PF00638">
    <property type="entry name" value="Ran_BP1"/>
    <property type="match status" value="1"/>
</dbReference>
<keyword evidence="6" id="KW-1185">Reference proteome</keyword>
<name>A0AAD9E1D3_9TELE</name>
<dbReference type="CDD" id="cd13180">
    <property type="entry name" value="RanBD_RanBP3"/>
    <property type="match status" value="1"/>
</dbReference>
<keyword evidence="2" id="KW-0539">Nucleus</keyword>
<dbReference type="PROSITE" id="PS50196">
    <property type="entry name" value="RANBD1"/>
    <property type="match status" value="1"/>
</dbReference>